<protein>
    <submittedName>
        <fullName evidence="1">Uncharacterized protein</fullName>
    </submittedName>
</protein>
<dbReference type="VEuPathDB" id="AmoebaDB:FDP41_004077"/>
<dbReference type="GeneID" id="68111295"/>
<evidence type="ECO:0000313" key="2">
    <source>
        <dbReference type="Proteomes" id="UP000444721"/>
    </source>
</evidence>
<sequence length="117" mass="13417">MSSKLPLHPMYEEYRDAPWVFFLTDRVVSVLSFVEKALRSIPLFGRLYALISPTTRVAPMTAKTNPPPRPSKMIPITAKEKYEPNSNVPRKNDWKVVNNYGMDVDEYYEMNCSGASN</sequence>
<dbReference type="VEuPathDB" id="AmoebaDB:NF0086300"/>
<comment type="caution">
    <text evidence="1">The sequence shown here is derived from an EMBL/GenBank/DDBJ whole genome shotgun (WGS) entry which is preliminary data.</text>
</comment>
<dbReference type="OMA" id="HPMYEEY"/>
<reference evidence="1 2" key="1">
    <citation type="journal article" date="2019" name="Sci. Rep.">
        <title>Nanopore sequencing improves the draft genome of the human pathogenic amoeba Naegleria fowleri.</title>
        <authorList>
            <person name="Liechti N."/>
            <person name="Schurch N."/>
            <person name="Bruggmann R."/>
            <person name="Wittwer M."/>
        </authorList>
    </citation>
    <scope>NUCLEOTIDE SEQUENCE [LARGE SCALE GENOMIC DNA]</scope>
    <source>
        <strain evidence="1 2">ATCC 30894</strain>
    </source>
</reference>
<gene>
    <name evidence="1" type="ORF">FDP41_004077</name>
</gene>
<dbReference type="OrthoDB" id="10272943at2759"/>
<name>A0A6A5BPQ2_NAEFO</name>
<dbReference type="EMBL" id="VFQX01000036">
    <property type="protein sequence ID" value="KAF0976782.1"/>
    <property type="molecule type" value="Genomic_DNA"/>
</dbReference>
<organism evidence="1 2">
    <name type="scientific">Naegleria fowleri</name>
    <name type="common">Brain eating amoeba</name>
    <dbReference type="NCBI Taxonomy" id="5763"/>
    <lineage>
        <taxon>Eukaryota</taxon>
        <taxon>Discoba</taxon>
        <taxon>Heterolobosea</taxon>
        <taxon>Tetramitia</taxon>
        <taxon>Eutetramitia</taxon>
        <taxon>Vahlkampfiidae</taxon>
        <taxon>Naegleria</taxon>
    </lineage>
</organism>
<proteinExistence type="predicted"/>
<dbReference type="RefSeq" id="XP_044561495.1">
    <property type="nucleotide sequence ID" value="XM_044707452.1"/>
</dbReference>
<dbReference type="AlphaFoldDB" id="A0A6A5BPQ2"/>
<evidence type="ECO:0000313" key="1">
    <source>
        <dbReference type="EMBL" id="KAF0976782.1"/>
    </source>
</evidence>
<keyword evidence="2" id="KW-1185">Reference proteome</keyword>
<dbReference type="Proteomes" id="UP000444721">
    <property type="component" value="Unassembled WGS sequence"/>
</dbReference>
<accession>A0A6A5BPQ2</accession>
<dbReference type="VEuPathDB" id="AmoebaDB:NfTy_069230"/>